<reference evidence="2" key="1">
    <citation type="submission" date="2020-06" db="EMBL/GenBank/DDBJ databases">
        <authorList>
            <consortium name="Plant Systems Biology data submission"/>
        </authorList>
    </citation>
    <scope>NUCLEOTIDE SEQUENCE</scope>
    <source>
        <strain evidence="2">D6</strain>
    </source>
</reference>
<evidence type="ECO:0000313" key="3">
    <source>
        <dbReference type="Proteomes" id="UP001153069"/>
    </source>
</evidence>
<feature type="region of interest" description="Disordered" evidence="1">
    <location>
        <begin position="1"/>
        <end position="41"/>
    </location>
</feature>
<evidence type="ECO:0000313" key="2">
    <source>
        <dbReference type="EMBL" id="CAB9529142.1"/>
    </source>
</evidence>
<dbReference type="EMBL" id="CAICTM010002408">
    <property type="protein sequence ID" value="CAB9529142.1"/>
    <property type="molecule type" value="Genomic_DNA"/>
</dbReference>
<organism evidence="2 3">
    <name type="scientific">Seminavis robusta</name>
    <dbReference type="NCBI Taxonomy" id="568900"/>
    <lineage>
        <taxon>Eukaryota</taxon>
        <taxon>Sar</taxon>
        <taxon>Stramenopiles</taxon>
        <taxon>Ochrophyta</taxon>
        <taxon>Bacillariophyta</taxon>
        <taxon>Bacillariophyceae</taxon>
        <taxon>Bacillariophycidae</taxon>
        <taxon>Naviculales</taxon>
        <taxon>Naviculaceae</taxon>
        <taxon>Seminavis</taxon>
    </lineage>
</organism>
<comment type="caution">
    <text evidence="2">The sequence shown here is derived from an EMBL/GenBank/DDBJ whole genome shotgun (WGS) entry which is preliminary data.</text>
</comment>
<sequence length="261" mass="28851">MANTKKTTRSTAPTGTAGKNAPAKRGSPSTNRKKKNQIKSSTKPAGFYLRSEVLEGGFEAIYCTKNSMVTDAYTHPAIEALRANDPDEPLCQIGIMGAYYMRIGPGNNAPLLNATNAYTRQVFIRALDEGDMLPEARLEALRVFKEFLEKRENNQYGTKVFIEQPGWDLTPLEGQDLRKMDPILQYSEIVRIIRDVFDNVGPNWAANDANKADADAFFTPGLIPYAAHRDLGYPVELVVQEPQPVEQAQANGEAQSNGEEP</sequence>
<accession>A0A9N8EY01</accession>
<dbReference type="AlphaFoldDB" id="A0A9N8EY01"/>
<evidence type="ECO:0000256" key="1">
    <source>
        <dbReference type="SAM" id="MobiDB-lite"/>
    </source>
</evidence>
<gene>
    <name evidence="2" type="ORF">SEMRO_2410_G326690.1</name>
</gene>
<feature type="region of interest" description="Disordered" evidence="1">
    <location>
        <begin position="242"/>
        <end position="261"/>
    </location>
</feature>
<dbReference type="Proteomes" id="UP001153069">
    <property type="component" value="Unassembled WGS sequence"/>
</dbReference>
<feature type="compositionally biased region" description="Polar residues" evidence="1">
    <location>
        <begin position="248"/>
        <end position="261"/>
    </location>
</feature>
<protein>
    <submittedName>
        <fullName evidence="2">Uncharacterized protein</fullName>
    </submittedName>
</protein>
<proteinExistence type="predicted"/>
<name>A0A9N8EY01_9STRA</name>
<feature type="compositionally biased region" description="Polar residues" evidence="1">
    <location>
        <begin position="1"/>
        <end position="14"/>
    </location>
</feature>
<keyword evidence="3" id="KW-1185">Reference proteome</keyword>